<organism evidence="2 3">
    <name type="scientific">Linum trigynum</name>
    <dbReference type="NCBI Taxonomy" id="586398"/>
    <lineage>
        <taxon>Eukaryota</taxon>
        <taxon>Viridiplantae</taxon>
        <taxon>Streptophyta</taxon>
        <taxon>Embryophyta</taxon>
        <taxon>Tracheophyta</taxon>
        <taxon>Spermatophyta</taxon>
        <taxon>Magnoliopsida</taxon>
        <taxon>eudicotyledons</taxon>
        <taxon>Gunneridae</taxon>
        <taxon>Pentapetalae</taxon>
        <taxon>rosids</taxon>
        <taxon>fabids</taxon>
        <taxon>Malpighiales</taxon>
        <taxon>Linaceae</taxon>
        <taxon>Linum</taxon>
    </lineage>
</organism>
<dbReference type="EMBL" id="OZ034817">
    <property type="protein sequence ID" value="CAL1384101.1"/>
    <property type="molecule type" value="Genomic_DNA"/>
</dbReference>
<reference evidence="2 3" key="1">
    <citation type="submission" date="2024-04" db="EMBL/GenBank/DDBJ databases">
        <authorList>
            <person name="Fracassetti M."/>
        </authorList>
    </citation>
    <scope>NUCLEOTIDE SEQUENCE [LARGE SCALE GENOMIC DNA]</scope>
</reference>
<dbReference type="Pfam" id="PF10536">
    <property type="entry name" value="PMD"/>
    <property type="match status" value="1"/>
</dbReference>
<evidence type="ECO:0000313" key="2">
    <source>
        <dbReference type="EMBL" id="CAL1384101.1"/>
    </source>
</evidence>
<protein>
    <recommendedName>
        <fullName evidence="1">Aminotransferase-like plant mobile domain-containing protein</fullName>
    </recommendedName>
</protein>
<proteinExistence type="predicted"/>
<dbReference type="InterPro" id="IPR044824">
    <property type="entry name" value="MAIN-like"/>
</dbReference>
<dbReference type="PANTHER" id="PTHR46033">
    <property type="entry name" value="PROTEIN MAIN-LIKE 2"/>
    <property type="match status" value="1"/>
</dbReference>
<keyword evidence="3" id="KW-1185">Reference proteome</keyword>
<evidence type="ECO:0000313" key="3">
    <source>
        <dbReference type="Proteomes" id="UP001497516"/>
    </source>
</evidence>
<name>A0AAV2EDP8_9ROSI</name>
<accession>A0AAV2EDP8</accession>
<evidence type="ECO:0000259" key="1">
    <source>
        <dbReference type="Pfam" id="PF10536"/>
    </source>
</evidence>
<dbReference type="Proteomes" id="UP001497516">
    <property type="component" value="Chromosome 4"/>
</dbReference>
<dbReference type="InterPro" id="IPR019557">
    <property type="entry name" value="AminoTfrase-like_pln_mobile"/>
</dbReference>
<feature type="domain" description="Aminotransferase-like plant mobile" evidence="1">
    <location>
        <begin position="3"/>
        <end position="157"/>
    </location>
</feature>
<sequence>MELDNNMLTTLVERWRRETHTFHLLKGEAMITLKDITLITDLPINGEAIIGSLKKPLAGWGAFILAHLGIEVPTEEQVERYARVYLIGLVGRVLFPNKSNRYMHCMWLPLLLGDRDDMGRKSWGSACLATLYAELCKCTDPNTKQPGGAMFIVQLWA</sequence>
<dbReference type="AlphaFoldDB" id="A0AAV2EDP8"/>
<gene>
    <name evidence="2" type="ORF">LTRI10_LOCUS25335</name>
</gene>
<dbReference type="GO" id="GO:0010073">
    <property type="term" value="P:meristem maintenance"/>
    <property type="evidence" value="ECO:0007669"/>
    <property type="project" value="InterPro"/>
</dbReference>
<dbReference type="PANTHER" id="PTHR46033:SF8">
    <property type="entry name" value="PROTEIN MAINTENANCE OF MERISTEMS-LIKE"/>
    <property type="match status" value="1"/>
</dbReference>